<evidence type="ECO:0000256" key="1">
    <source>
        <dbReference type="ARBA" id="ARBA00009613"/>
    </source>
</evidence>
<evidence type="ECO:0000256" key="12">
    <source>
        <dbReference type="SAM" id="SignalP"/>
    </source>
</evidence>
<evidence type="ECO:0000256" key="11">
    <source>
        <dbReference type="RuleBase" id="RU003369"/>
    </source>
</evidence>
<keyword evidence="16" id="KW-1185">Reference proteome</keyword>
<name>L9L9G5_TUPCH</name>
<dbReference type="Gene3D" id="3.40.50.720">
    <property type="entry name" value="NAD(P)-binding Rossmann-like Domain"/>
    <property type="match status" value="1"/>
</dbReference>
<dbReference type="GO" id="GO:0047860">
    <property type="term" value="F:diiodophenylpyruvate reductase (NAD+) activity"/>
    <property type="evidence" value="ECO:0007669"/>
    <property type="project" value="UniProtKB-EC"/>
</dbReference>
<dbReference type="InterPro" id="IPR001236">
    <property type="entry name" value="Lactate/malate_DH_N"/>
</dbReference>
<dbReference type="GO" id="GO:0006108">
    <property type="term" value="P:malate metabolic process"/>
    <property type="evidence" value="ECO:0007669"/>
    <property type="project" value="InterPro"/>
</dbReference>
<keyword evidence="12" id="KW-0732">Signal</keyword>
<comment type="function">
    <text evidence="7">Catalyzes the reduction of aromatic alpha-keto acids in the presence of NADH. Plays essential roles in the malate-aspartate shuttle and the tricarboxylic acid cycle, important in mitochondrial NADH supply for oxidative phosphorylation. Catalyzes the reduction of 2-oxoglutarate to 2-hydroxyglutarate, leading to elevated reactive oxygen species (ROS).</text>
</comment>
<evidence type="ECO:0000256" key="6">
    <source>
        <dbReference type="ARBA" id="ARBA00034373"/>
    </source>
</evidence>
<dbReference type="AlphaFoldDB" id="L9L9G5"/>
<sequence>MHWLESLGFIPGCLPCGLGTVCDGGDDLWDIRPPGNKEDIASQDLDVAILVERFTERKDLLKANVNIKSQGAAWEKYTKKSVKVIIMGNPANTNCPTASKSAPAIPKENFSCLTPLDHNPEKAQIALKLGVTADDVKNVIWRNHSSTQYPDISHANVKL</sequence>
<dbReference type="STRING" id="246437.L9L9G5"/>
<evidence type="ECO:0000256" key="7">
    <source>
        <dbReference type="ARBA" id="ARBA00045153"/>
    </source>
</evidence>
<feature type="domain" description="Lactate/malate dehydrogenase C-terminal" evidence="14">
    <location>
        <begin position="114"/>
        <end position="158"/>
    </location>
</feature>
<dbReference type="InterPro" id="IPR015955">
    <property type="entry name" value="Lactate_DH/Glyco_Ohase_4_C"/>
</dbReference>
<dbReference type="InParanoid" id="L9L9G5"/>
<dbReference type="InterPro" id="IPR036291">
    <property type="entry name" value="NAD(P)-bd_dom_sf"/>
</dbReference>
<evidence type="ECO:0000259" key="14">
    <source>
        <dbReference type="Pfam" id="PF02866"/>
    </source>
</evidence>
<evidence type="ECO:0000259" key="13">
    <source>
        <dbReference type="Pfam" id="PF00056"/>
    </source>
</evidence>
<dbReference type="EC" id="1.1.1.96" evidence="5"/>
<evidence type="ECO:0000256" key="5">
    <source>
        <dbReference type="ARBA" id="ARBA00034331"/>
    </source>
</evidence>
<comment type="catalytic activity">
    <reaction evidence="9">
        <text>(S)-2-hydroxyglutarate + NAD(+) = 2-oxoglutarate + NADH + H(+)</text>
        <dbReference type="Rhea" id="RHEA:57172"/>
        <dbReference type="ChEBI" id="CHEBI:15378"/>
        <dbReference type="ChEBI" id="CHEBI:16782"/>
        <dbReference type="ChEBI" id="CHEBI:16810"/>
        <dbReference type="ChEBI" id="CHEBI:57540"/>
        <dbReference type="ChEBI" id="CHEBI:57945"/>
    </reaction>
    <physiologicalReaction direction="right-to-left" evidence="9">
        <dbReference type="Rhea" id="RHEA:57174"/>
    </physiologicalReaction>
</comment>
<reference evidence="16" key="2">
    <citation type="journal article" date="2013" name="Nat. Commun.">
        <title>Genome of the Chinese tree shrew.</title>
        <authorList>
            <person name="Fan Y."/>
            <person name="Huang Z.Y."/>
            <person name="Cao C.C."/>
            <person name="Chen C.S."/>
            <person name="Chen Y.X."/>
            <person name="Fan D.D."/>
            <person name="He J."/>
            <person name="Hou H.L."/>
            <person name="Hu L."/>
            <person name="Hu X.T."/>
            <person name="Jiang X.T."/>
            <person name="Lai R."/>
            <person name="Lang Y.S."/>
            <person name="Liang B."/>
            <person name="Liao S.G."/>
            <person name="Mu D."/>
            <person name="Ma Y.Y."/>
            <person name="Niu Y.Y."/>
            <person name="Sun X.Q."/>
            <person name="Xia J.Q."/>
            <person name="Xiao J."/>
            <person name="Xiong Z.Q."/>
            <person name="Xu L."/>
            <person name="Yang L."/>
            <person name="Zhang Y."/>
            <person name="Zhao W."/>
            <person name="Zhao X.D."/>
            <person name="Zheng Y.T."/>
            <person name="Zhou J.M."/>
            <person name="Zhu Y.B."/>
            <person name="Zhang G.J."/>
            <person name="Wang J."/>
            <person name="Yao Y.G."/>
        </authorList>
    </citation>
    <scope>NUCLEOTIDE SEQUENCE [LARGE SCALE GENOMIC DNA]</scope>
</reference>
<evidence type="ECO:0000256" key="2">
    <source>
        <dbReference type="ARBA" id="ARBA00019899"/>
    </source>
</evidence>
<evidence type="ECO:0000256" key="10">
    <source>
        <dbReference type="ARBA" id="ARBA00048554"/>
    </source>
</evidence>
<evidence type="ECO:0000256" key="8">
    <source>
        <dbReference type="ARBA" id="ARBA00048099"/>
    </source>
</evidence>
<gene>
    <name evidence="15" type="ORF">TREES_T100006212</name>
</gene>
<dbReference type="Gene3D" id="3.90.110.10">
    <property type="entry name" value="Lactate dehydrogenase/glycoside hydrolase, family 4, C-terminal"/>
    <property type="match status" value="1"/>
</dbReference>
<comment type="similarity">
    <text evidence="1">Belongs to the LDH/MDH superfamily. MDH type 2 family.</text>
</comment>
<dbReference type="SUPFAM" id="SSF56327">
    <property type="entry name" value="LDH C-terminal domain-like"/>
    <property type="match status" value="1"/>
</dbReference>
<dbReference type="InterPro" id="IPR022383">
    <property type="entry name" value="Lactate/malate_DH_C"/>
</dbReference>
<comment type="catalytic activity">
    <reaction evidence="8">
        <text>(2R)-2-hydroxy-3-(4-hydroxyphenyl)propanoate + NAD(+) = 3-(4-hydroxyphenyl)pyruvate + NADH + H(+)</text>
        <dbReference type="Rhea" id="RHEA:10780"/>
        <dbReference type="ChEBI" id="CHEBI:10980"/>
        <dbReference type="ChEBI" id="CHEBI:15378"/>
        <dbReference type="ChEBI" id="CHEBI:36242"/>
        <dbReference type="ChEBI" id="CHEBI:57540"/>
        <dbReference type="ChEBI" id="CHEBI:57945"/>
    </reaction>
    <physiologicalReaction direction="right-to-left" evidence="8">
        <dbReference type="Rhea" id="RHEA:10782"/>
    </physiologicalReaction>
</comment>
<dbReference type="Proteomes" id="UP000011518">
    <property type="component" value="Unassembled WGS sequence"/>
</dbReference>
<dbReference type="EMBL" id="KB320462">
    <property type="protein sequence ID" value="ELW71508.1"/>
    <property type="molecule type" value="Genomic_DNA"/>
</dbReference>
<evidence type="ECO:0000313" key="15">
    <source>
        <dbReference type="EMBL" id="ELW71508.1"/>
    </source>
</evidence>
<dbReference type="GO" id="GO:0030060">
    <property type="term" value="F:L-malate dehydrogenase (NAD+) activity"/>
    <property type="evidence" value="ECO:0007669"/>
    <property type="project" value="UniProtKB-EC"/>
</dbReference>
<protein>
    <recommendedName>
        <fullName evidence="2">Malate dehydrogenase, cytoplasmic</fullName>
        <ecNumber evidence="5">1.1.1.96</ecNumber>
    </recommendedName>
    <alternativeName>
        <fullName evidence="6">Aromatic alpha-keto acid reductase</fullName>
    </alternativeName>
    <alternativeName>
        <fullName evidence="4">Cytosolic malate dehydrogenase</fullName>
    </alternativeName>
</protein>
<evidence type="ECO:0000256" key="4">
    <source>
        <dbReference type="ARBA" id="ARBA00030284"/>
    </source>
</evidence>
<evidence type="ECO:0000256" key="9">
    <source>
        <dbReference type="ARBA" id="ARBA00048549"/>
    </source>
</evidence>
<reference evidence="16" key="1">
    <citation type="submission" date="2012-07" db="EMBL/GenBank/DDBJ databases">
        <title>Genome of the Chinese tree shrew, a rising model animal genetically related to primates.</title>
        <authorList>
            <person name="Zhang G."/>
            <person name="Fan Y."/>
            <person name="Yao Y."/>
            <person name="Huang Z."/>
        </authorList>
    </citation>
    <scope>NUCLEOTIDE SEQUENCE [LARGE SCALE GENOMIC DNA]</scope>
</reference>
<dbReference type="Pfam" id="PF02866">
    <property type="entry name" value="Ldh_1_C"/>
    <property type="match status" value="1"/>
</dbReference>
<accession>L9L9G5</accession>
<dbReference type="PANTHER" id="PTHR23382">
    <property type="entry name" value="MALATE DEHYDROGENASE"/>
    <property type="match status" value="1"/>
</dbReference>
<evidence type="ECO:0000256" key="3">
    <source>
        <dbReference type="ARBA" id="ARBA00023002"/>
    </source>
</evidence>
<organism evidence="15 16">
    <name type="scientific">Tupaia chinensis</name>
    <name type="common">Chinese tree shrew</name>
    <name type="synonym">Tupaia belangeri chinensis</name>
    <dbReference type="NCBI Taxonomy" id="246437"/>
    <lineage>
        <taxon>Eukaryota</taxon>
        <taxon>Metazoa</taxon>
        <taxon>Chordata</taxon>
        <taxon>Craniata</taxon>
        <taxon>Vertebrata</taxon>
        <taxon>Euteleostomi</taxon>
        <taxon>Mammalia</taxon>
        <taxon>Eutheria</taxon>
        <taxon>Euarchontoglires</taxon>
        <taxon>Scandentia</taxon>
        <taxon>Tupaiidae</taxon>
        <taxon>Tupaia</taxon>
    </lineage>
</organism>
<dbReference type="SUPFAM" id="SSF51735">
    <property type="entry name" value="NAD(P)-binding Rossmann-fold domains"/>
    <property type="match status" value="1"/>
</dbReference>
<proteinExistence type="inferred from homology"/>
<feature type="domain" description="Lactate/malate dehydrogenase N-terminal" evidence="13">
    <location>
        <begin position="55"/>
        <end position="110"/>
    </location>
</feature>
<keyword evidence="3 11" id="KW-0560">Oxidoreductase</keyword>
<evidence type="ECO:0000313" key="16">
    <source>
        <dbReference type="Proteomes" id="UP000011518"/>
    </source>
</evidence>
<dbReference type="InterPro" id="IPR010945">
    <property type="entry name" value="Malate_DH_type2"/>
</dbReference>
<dbReference type="Pfam" id="PF00056">
    <property type="entry name" value="Ldh_1_N"/>
    <property type="match status" value="1"/>
</dbReference>
<feature type="chain" id="PRO_5004000606" description="Malate dehydrogenase, cytoplasmic" evidence="12">
    <location>
        <begin position="20"/>
        <end position="159"/>
    </location>
</feature>
<comment type="catalytic activity">
    <reaction evidence="10">
        <text>(S)-malate + NAD(+) = oxaloacetate + NADH + H(+)</text>
        <dbReference type="Rhea" id="RHEA:21432"/>
        <dbReference type="ChEBI" id="CHEBI:15378"/>
        <dbReference type="ChEBI" id="CHEBI:15589"/>
        <dbReference type="ChEBI" id="CHEBI:16452"/>
        <dbReference type="ChEBI" id="CHEBI:57540"/>
        <dbReference type="ChEBI" id="CHEBI:57945"/>
        <dbReference type="EC" id="1.1.1.37"/>
    </reaction>
    <physiologicalReaction direction="left-to-right" evidence="10">
        <dbReference type="Rhea" id="RHEA:21433"/>
    </physiologicalReaction>
    <physiologicalReaction direction="right-to-left" evidence="10">
        <dbReference type="Rhea" id="RHEA:21434"/>
    </physiologicalReaction>
</comment>
<feature type="signal peptide" evidence="12">
    <location>
        <begin position="1"/>
        <end position="19"/>
    </location>
</feature>